<keyword evidence="2" id="KW-0175">Coiled coil</keyword>
<dbReference type="GO" id="GO:0016757">
    <property type="term" value="F:glycosyltransferase activity"/>
    <property type="evidence" value="ECO:0007669"/>
    <property type="project" value="UniProtKB-KW"/>
</dbReference>
<dbReference type="PANTHER" id="PTHR22916">
    <property type="entry name" value="GLYCOSYLTRANSFERASE"/>
    <property type="match status" value="1"/>
</dbReference>
<protein>
    <submittedName>
        <fullName evidence="4">Glycosyltransferase</fullName>
        <ecNumber evidence="4">2.4.-.-</ecNumber>
    </submittedName>
</protein>
<comment type="caution">
    <text evidence="4">The sequence shown here is derived from an EMBL/GenBank/DDBJ whole genome shotgun (WGS) entry which is preliminary data.</text>
</comment>
<dbReference type="EMBL" id="JBHTNZ010000016">
    <property type="protein sequence ID" value="MFD1462337.1"/>
    <property type="molecule type" value="Genomic_DNA"/>
</dbReference>
<feature type="domain" description="Glycosyltransferase 2-like" evidence="3">
    <location>
        <begin position="958"/>
        <end position="1078"/>
    </location>
</feature>
<keyword evidence="4" id="KW-0328">Glycosyltransferase</keyword>
<evidence type="ECO:0000256" key="1">
    <source>
        <dbReference type="ARBA" id="ARBA00006739"/>
    </source>
</evidence>
<keyword evidence="4" id="KW-0808">Transferase</keyword>
<dbReference type="InterPro" id="IPR029044">
    <property type="entry name" value="Nucleotide-diphossugar_trans"/>
</dbReference>
<dbReference type="Gene3D" id="3.40.50.12580">
    <property type="match status" value="1"/>
</dbReference>
<dbReference type="PANTHER" id="PTHR22916:SF3">
    <property type="entry name" value="UDP-GLCNAC:BETAGAL BETA-1,3-N-ACETYLGLUCOSAMINYLTRANSFERASE-LIKE PROTEIN 1"/>
    <property type="match status" value="1"/>
</dbReference>
<keyword evidence="5" id="KW-1185">Reference proteome</keyword>
<evidence type="ECO:0000259" key="3">
    <source>
        <dbReference type="Pfam" id="PF00535"/>
    </source>
</evidence>
<dbReference type="InterPro" id="IPR043148">
    <property type="entry name" value="TagF_C"/>
</dbReference>
<reference evidence="5" key="1">
    <citation type="journal article" date="2019" name="Int. J. Syst. Evol. Microbiol.">
        <title>The Global Catalogue of Microorganisms (GCM) 10K type strain sequencing project: providing services to taxonomists for standard genome sequencing and annotation.</title>
        <authorList>
            <consortium name="The Broad Institute Genomics Platform"/>
            <consortium name="The Broad Institute Genome Sequencing Center for Infectious Disease"/>
            <person name="Wu L."/>
            <person name="Ma J."/>
        </authorList>
    </citation>
    <scope>NUCLEOTIDE SEQUENCE [LARGE SCALE GENOMIC DNA]</scope>
    <source>
        <strain evidence="5">CCM 9147</strain>
    </source>
</reference>
<dbReference type="Gene3D" id="3.90.550.10">
    <property type="entry name" value="Spore Coat Polysaccharide Biosynthesis Protein SpsA, Chain A"/>
    <property type="match status" value="2"/>
</dbReference>
<evidence type="ECO:0000313" key="5">
    <source>
        <dbReference type="Proteomes" id="UP001597340"/>
    </source>
</evidence>
<evidence type="ECO:0000256" key="2">
    <source>
        <dbReference type="SAM" id="Coils"/>
    </source>
</evidence>
<sequence length="1278" mass="148716">MNRSIAFVIHNLVLYETIKPLIKECEKKQIVCDIYVPQIEEDDWGDMALDTYHYLKSNGINATLTNSVPDKVYKLAFYPYLPYYLEVKSDYKFRYQYGMAKPNWNLDSWSRNFDFIFCNGLYDSSVLAAYTQTEIVGMIKYANFQRKKHETNKYNLLYLPTYGNESSIELVMNHIEAISDAFNIKVKLHHGTSFLEHDRVHLVKSRIPDVLDHKASLVSLIEEADVILSDGSGAIFDALFTDTPIVIFQHPQAESFEGILPLEEQIVQNSIVPFVNADGNIKQTLLDAILDKQLVQQRRKFTLEMFPVKGRETIDKCMEVINRFLKDDVDHAYRAGHTRLKNEFNELQAHNQAQKQEIEQQKQRIIEHMDQINTLVQTRDQQEQVISTMSADFTSLSEEKDILEQKYARLMQDYKDGMNSLDILNHQYKQLFSQHNEFAIQFNELKEYNSRLSTELHNIYNSKRWKMANKLKHILHKSKMIYVLKGYKVWKSYGTTILLKKIKAKVSLKLKNSKATDQPIDLWKDAEHTKSLLTWYEYRFLNYKLAKDNSFSLELDRFKIQFEKNLVSVILPVYNGEDYVAKAIDSILRQTYKYFELIIINDGSKDGTAEIIDEYARADHRISVVHQENRKIPRTLSRGFKLANGEFYTWTSADNILPENFLEKMVADLKQDENIGMIFANMRLIDSNDQVISNHGWYEEPQFSGNVMLPKSALELNVYPNNTIGAAFMYRAKVARLLGDYSSYKHTLEDYDYWMRVNSLFELKHVTFDEPIYDYRWHDKSLTAADQELGITSNRYKLMVLDDYRRDFYLTPLVWIIEGDAAEVEKFTQYVLDKGHTVAGREEVSTIIGLNLATPVCYLYIRTGDVHDFEFIEAKASSSVYTLLMDKSEHPADTFVADYPWDLKIKDKMNGETDNDYDFFVQDTDVLFSLINTKIKNDHLYRIEAVIESEPVYNKRLSVIICTYQRSEKLSNAIKSVIEQSLNKTDYEIIVVNNDYLNDEIHHLVREFRTTYNIDESFLRYMEAPLKGLSFARNVGLFGAEGEVLLYIDDDAIASPDLLEETVKGFSTRPDIGVMGGNIILNLHDERPDVVKPGTEAFWSQLIVEGEGITDSNYQWEFPYGANFAVRHAALMRIGGFRSAYGRKGNNYAGGEEIVVSFAMREIGYKVGLNPRMKVIHDVDASRYTVEHVRKTMRNSILTNYQLQKDLYAPMESDIEADKNHLEIVKAELNHLQKLPTRNRDVEIDILYKQYTIEAYEELIQLKENDMKLRKKFVEAYR</sequence>
<evidence type="ECO:0000313" key="4">
    <source>
        <dbReference type="EMBL" id="MFD1462337.1"/>
    </source>
</evidence>
<feature type="coiled-coil region" evidence="2">
    <location>
        <begin position="337"/>
        <end position="413"/>
    </location>
</feature>
<feature type="domain" description="Glycosyltransferase 2-like" evidence="3">
    <location>
        <begin position="568"/>
        <end position="700"/>
    </location>
</feature>
<organism evidence="4 5">
    <name type="scientific">Paenibacillus farraposensis</name>
    <dbReference type="NCBI Taxonomy" id="2807095"/>
    <lineage>
        <taxon>Bacteria</taxon>
        <taxon>Bacillati</taxon>
        <taxon>Bacillota</taxon>
        <taxon>Bacilli</taxon>
        <taxon>Bacillales</taxon>
        <taxon>Paenibacillaceae</taxon>
        <taxon>Paenibacillus</taxon>
    </lineage>
</organism>
<dbReference type="InterPro" id="IPR001173">
    <property type="entry name" value="Glyco_trans_2-like"/>
</dbReference>
<dbReference type="SUPFAM" id="SSF53448">
    <property type="entry name" value="Nucleotide-diphospho-sugar transferases"/>
    <property type="match status" value="2"/>
</dbReference>
<dbReference type="EC" id="2.4.-.-" evidence="4"/>
<dbReference type="Proteomes" id="UP001597340">
    <property type="component" value="Unassembled WGS sequence"/>
</dbReference>
<dbReference type="RefSeq" id="WP_229522913.1">
    <property type="nucleotide sequence ID" value="NZ_JAFFQR010000009.1"/>
</dbReference>
<dbReference type="Pfam" id="PF00535">
    <property type="entry name" value="Glycos_transf_2"/>
    <property type="match status" value="2"/>
</dbReference>
<accession>A0ABW4DCB3</accession>
<comment type="similarity">
    <text evidence="1">Belongs to the glycosyltransferase 2 family.</text>
</comment>
<dbReference type="CDD" id="cd00761">
    <property type="entry name" value="Glyco_tranf_GTA_type"/>
    <property type="match status" value="1"/>
</dbReference>
<name>A0ABW4DCB3_9BACL</name>
<proteinExistence type="inferred from homology"/>
<gene>
    <name evidence="4" type="ORF">ACFQ5D_13195</name>
</gene>